<gene>
    <name evidence="8" type="ORF">CXG81DRAFT_4700</name>
</gene>
<dbReference type="Proteomes" id="UP000274922">
    <property type="component" value="Unassembled WGS sequence"/>
</dbReference>
<dbReference type="GO" id="GO:0005739">
    <property type="term" value="C:mitochondrion"/>
    <property type="evidence" value="ECO:0007669"/>
    <property type="project" value="UniProtKB-SubCell"/>
</dbReference>
<comment type="subcellular location">
    <subcellularLocation>
        <location evidence="2">Membrane</location>
    </subcellularLocation>
    <subcellularLocation>
        <location evidence="1">Mitochondrion</location>
    </subcellularLocation>
</comment>
<name>A0A4P9XC99_9FUNG</name>
<evidence type="ECO:0000256" key="1">
    <source>
        <dbReference type="ARBA" id="ARBA00004173"/>
    </source>
</evidence>
<reference evidence="9" key="1">
    <citation type="journal article" date="2018" name="Nat. Microbiol.">
        <title>Leveraging single-cell genomics to expand the fungal tree of life.</title>
        <authorList>
            <person name="Ahrendt S.R."/>
            <person name="Quandt C.A."/>
            <person name="Ciobanu D."/>
            <person name="Clum A."/>
            <person name="Salamov A."/>
            <person name="Andreopoulos B."/>
            <person name="Cheng J.F."/>
            <person name="Woyke T."/>
            <person name="Pelin A."/>
            <person name="Henrissat B."/>
            <person name="Reynolds N.K."/>
            <person name="Benny G.L."/>
            <person name="Smith M.E."/>
            <person name="James T.Y."/>
            <person name="Grigoriev I.V."/>
        </authorList>
    </citation>
    <scope>NUCLEOTIDE SEQUENCE [LARGE SCALE GENOMIC DNA]</scope>
    <source>
        <strain evidence="9">ATCC 52028</strain>
    </source>
</reference>
<proteinExistence type="predicted"/>
<evidence type="ECO:0000256" key="3">
    <source>
        <dbReference type="ARBA" id="ARBA00022692"/>
    </source>
</evidence>
<dbReference type="EMBL" id="ML014130">
    <property type="protein sequence ID" value="RKP03045.1"/>
    <property type="molecule type" value="Genomic_DNA"/>
</dbReference>
<dbReference type="AlphaFoldDB" id="A0A4P9XC99"/>
<keyword evidence="3" id="KW-0812">Transmembrane</keyword>
<keyword evidence="6" id="KW-0496">Mitochondrion</keyword>
<protein>
    <submittedName>
        <fullName evidence="8">Uncharacterized protein</fullName>
    </submittedName>
</protein>
<keyword evidence="7" id="KW-0472">Membrane</keyword>
<keyword evidence="4" id="KW-1133">Transmembrane helix</keyword>
<dbReference type="STRING" id="1555241.A0A4P9XC99"/>
<keyword evidence="5" id="KW-0175">Coiled coil</keyword>
<feature type="non-terminal residue" evidence="8">
    <location>
        <position position="1"/>
    </location>
</feature>
<evidence type="ECO:0000256" key="7">
    <source>
        <dbReference type="ARBA" id="ARBA00023136"/>
    </source>
</evidence>
<evidence type="ECO:0000256" key="4">
    <source>
        <dbReference type="ARBA" id="ARBA00022989"/>
    </source>
</evidence>
<feature type="non-terminal residue" evidence="8">
    <location>
        <position position="168"/>
    </location>
</feature>
<evidence type="ECO:0000256" key="6">
    <source>
        <dbReference type="ARBA" id="ARBA00023128"/>
    </source>
</evidence>
<dbReference type="Pfam" id="PF07798">
    <property type="entry name" value="CCDC90-like"/>
    <property type="match status" value="1"/>
</dbReference>
<dbReference type="PANTHER" id="PTHR14360:SF12">
    <property type="entry name" value="MOZ PROTEIN REPRESENTS A CHROMATIN-ASSOCIATED ACETYLTRANSFERASE"/>
    <property type="match status" value="1"/>
</dbReference>
<evidence type="ECO:0000256" key="5">
    <source>
        <dbReference type="ARBA" id="ARBA00023054"/>
    </source>
</evidence>
<dbReference type="InterPro" id="IPR024461">
    <property type="entry name" value="CCDC90-like"/>
</dbReference>
<accession>A0A4P9XC99</accession>
<dbReference type="PANTHER" id="PTHR14360">
    <property type="entry name" value="PROTEIN FMP32, MITOCHONDRIAL"/>
    <property type="match status" value="1"/>
</dbReference>
<dbReference type="GO" id="GO:0016020">
    <property type="term" value="C:membrane"/>
    <property type="evidence" value="ECO:0007669"/>
    <property type="project" value="UniProtKB-SubCell"/>
</dbReference>
<dbReference type="Gene3D" id="1.20.5.340">
    <property type="match status" value="1"/>
</dbReference>
<sequence>PSHRAYRTMQQGFSFDTYKLVRHLESQGFRRGQAVAIMRTVNALLVDSLARLRSTMLTKAAHENETYLAKARLQEFRDELALLRRSETASLKAEAEHTARALETLRTQFADMASSLKADVSMDLNHARAEGREAAAGTDLAIQEARHRLAVRLSGLRARVETMKVASI</sequence>
<evidence type="ECO:0000256" key="2">
    <source>
        <dbReference type="ARBA" id="ARBA00004370"/>
    </source>
</evidence>
<organism evidence="8 9">
    <name type="scientific">Caulochytrium protostelioides</name>
    <dbReference type="NCBI Taxonomy" id="1555241"/>
    <lineage>
        <taxon>Eukaryota</taxon>
        <taxon>Fungi</taxon>
        <taxon>Fungi incertae sedis</taxon>
        <taxon>Chytridiomycota</taxon>
        <taxon>Chytridiomycota incertae sedis</taxon>
        <taxon>Chytridiomycetes</taxon>
        <taxon>Caulochytriales</taxon>
        <taxon>Caulochytriaceae</taxon>
        <taxon>Caulochytrium</taxon>
    </lineage>
</organism>
<dbReference type="OrthoDB" id="1552at2759"/>
<keyword evidence="9" id="KW-1185">Reference proteome</keyword>
<evidence type="ECO:0000313" key="8">
    <source>
        <dbReference type="EMBL" id="RKP03045.1"/>
    </source>
</evidence>
<evidence type="ECO:0000313" key="9">
    <source>
        <dbReference type="Proteomes" id="UP000274922"/>
    </source>
</evidence>